<dbReference type="PROSITE" id="PS50110">
    <property type="entry name" value="RESPONSE_REGULATORY"/>
    <property type="match status" value="1"/>
</dbReference>
<dbReference type="SUPFAM" id="SSF55874">
    <property type="entry name" value="ATPase domain of HSP90 chaperone/DNA topoisomerase II/histidine kinase"/>
    <property type="match status" value="1"/>
</dbReference>
<dbReference type="Proteomes" id="UP000809273">
    <property type="component" value="Unassembled WGS sequence"/>
</dbReference>
<evidence type="ECO:0000256" key="5">
    <source>
        <dbReference type="ARBA" id="ARBA00022553"/>
    </source>
</evidence>
<dbReference type="Gene3D" id="3.40.50.2300">
    <property type="match status" value="1"/>
</dbReference>
<dbReference type="SMART" id="SM00448">
    <property type="entry name" value="REC"/>
    <property type="match status" value="1"/>
</dbReference>
<dbReference type="InterPro" id="IPR005467">
    <property type="entry name" value="His_kinase_dom"/>
</dbReference>
<dbReference type="SMART" id="SM00387">
    <property type="entry name" value="HATPase_c"/>
    <property type="match status" value="1"/>
</dbReference>
<dbReference type="Gene3D" id="3.30.565.10">
    <property type="entry name" value="Histidine kinase-like ATPase, C-terminal domain"/>
    <property type="match status" value="1"/>
</dbReference>
<dbReference type="InterPro" id="IPR036890">
    <property type="entry name" value="HATPase_C_sf"/>
</dbReference>
<dbReference type="PROSITE" id="PS50109">
    <property type="entry name" value="HIS_KIN"/>
    <property type="match status" value="1"/>
</dbReference>
<organism evidence="15 16">
    <name type="scientific">Candidatus Zymogenus saltonus</name>
    <dbReference type="NCBI Taxonomy" id="2844893"/>
    <lineage>
        <taxon>Bacteria</taxon>
        <taxon>Deltaproteobacteria</taxon>
        <taxon>Candidatus Zymogenia</taxon>
        <taxon>Candidatus Zymogeniales</taxon>
        <taxon>Candidatus Zymogenaceae</taxon>
        <taxon>Candidatus Zymogenus</taxon>
    </lineage>
</organism>
<evidence type="ECO:0000259" key="13">
    <source>
        <dbReference type="PROSITE" id="PS50109"/>
    </source>
</evidence>
<reference evidence="15" key="2">
    <citation type="submission" date="2021-01" db="EMBL/GenBank/DDBJ databases">
        <authorList>
            <person name="Hahn C.R."/>
            <person name="Youssef N.H."/>
            <person name="Elshahed M."/>
        </authorList>
    </citation>
    <scope>NUCLEOTIDE SEQUENCE</scope>
    <source>
        <strain evidence="15">Zod_Metabat.24</strain>
    </source>
</reference>
<dbReference type="Gene3D" id="1.10.287.130">
    <property type="match status" value="1"/>
</dbReference>
<evidence type="ECO:0000256" key="7">
    <source>
        <dbReference type="ARBA" id="ARBA00022741"/>
    </source>
</evidence>
<evidence type="ECO:0000256" key="4">
    <source>
        <dbReference type="ARBA" id="ARBA00022475"/>
    </source>
</evidence>
<dbReference type="InterPro" id="IPR011006">
    <property type="entry name" value="CheY-like_superfamily"/>
</dbReference>
<keyword evidence="8 15" id="KW-0418">Kinase</keyword>
<evidence type="ECO:0000256" key="6">
    <source>
        <dbReference type="ARBA" id="ARBA00022679"/>
    </source>
</evidence>
<dbReference type="GO" id="GO:0000155">
    <property type="term" value="F:phosphorelay sensor kinase activity"/>
    <property type="evidence" value="ECO:0007669"/>
    <property type="project" value="InterPro"/>
</dbReference>
<dbReference type="InterPro" id="IPR003661">
    <property type="entry name" value="HisK_dim/P_dom"/>
</dbReference>
<reference evidence="15" key="1">
    <citation type="journal article" date="2021" name="Environ. Microbiol.">
        <title>Genomic characterization of three novel Desulfobacterota classes expand the metabolic and phylogenetic diversity of the phylum.</title>
        <authorList>
            <person name="Murphy C.L."/>
            <person name="Biggerstaff J."/>
            <person name="Eichhorn A."/>
            <person name="Ewing E."/>
            <person name="Shahan R."/>
            <person name="Soriano D."/>
            <person name="Stewart S."/>
            <person name="VanMol K."/>
            <person name="Walker R."/>
            <person name="Walters P."/>
            <person name="Elshahed M.S."/>
            <person name="Youssef N.H."/>
        </authorList>
    </citation>
    <scope>NUCLEOTIDE SEQUENCE</scope>
    <source>
        <strain evidence="15">Zod_Metabat.24</strain>
    </source>
</reference>
<proteinExistence type="predicted"/>
<evidence type="ECO:0000256" key="1">
    <source>
        <dbReference type="ARBA" id="ARBA00000085"/>
    </source>
</evidence>
<feature type="domain" description="Response regulatory" evidence="14">
    <location>
        <begin position="1"/>
        <end position="111"/>
    </location>
</feature>
<keyword evidence="10" id="KW-0902">Two-component regulatory system</keyword>
<keyword evidence="6" id="KW-0808">Transferase</keyword>
<dbReference type="InterPro" id="IPR004358">
    <property type="entry name" value="Sig_transdc_His_kin-like_C"/>
</dbReference>
<evidence type="ECO:0000256" key="3">
    <source>
        <dbReference type="ARBA" id="ARBA00012438"/>
    </source>
</evidence>
<dbReference type="InterPro" id="IPR036097">
    <property type="entry name" value="HisK_dim/P_sf"/>
</dbReference>
<dbReference type="SUPFAM" id="SSF52172">
    <property type="entry name" value="CheY-like"/>
    <property type="match status" value="1"/>
</dbReference>
<dbReference type="EC" id="2.7.13.3" evidence="3"/>
<dbReference type="InterPro" id="IPR003594">
    <property type="entry name" value="HATPase_dom"/>
</dbReference>
<dbReference type="CDD" id="cd00075">
    <property type="entry name" value="HATPase"/>
    <property type="match status" value="1"/>
</dbReference>
<dbReference type="CDD" id="cd00082">
    <property type="entry name" value="HisKA"/>
    <property type="match status" value="1"/>
</dbReference>
<dbReference type="PRINTS" id="PR00344">
    <property type="entry name" value="BCTRLSENSOR"/>
</dbReference>
<dbReference type="EMBL" id="JAFGIX010000030">
    <property type="protein sequence ID" value="MBN1572833.1"/>
    <property type="molecule type" value="Genomic_DNA"/>
</dbReference>
<dbReference type="Pfam" id="PF02518">
    <property type="entry name" value="HATPase_c"/>
    <property type="match status" value="1"/>
</dbReference>
<evidence type="ECO:0000259" key="14">
    <source>
        <dbReference type="PROSITE" id="PS50110"/>
    </source>
</evidence>
<comment type="caution">
    <text evidence="15">The sequence shown here is derived from an EMBL/GenBank/DDBJ whole genome shotgun (WGS) entry which is preliminary data.</text>
</comment>
<evidence type="ECO:0000256" key="12">
    <source>
        <dbReference type="PROSITE-ProRule" id="PRU00169"/>
    </source>
</evidence>
<dbReference type="FunFam" id="3.30.565.10:FF:000023">
    <property type="entry name" value="PAS domain-containing sensor histidine kinase"/>
    <property type="match status" value="1"/>
</dbReference>
<protein>
    <recommendedName>
        <fullName evidence="3">histidine kinase</fullName>
        <ecNumber evidence="3">2.7.13.3</ecNumber>
    </recommendedName>
</protein>
<comment type="catalytic activity">
    <reaction evidence="1">
        <text>ATP + protein L-histidine = ADP + protein N-phospho-L-histidine.</text>
        <dbReference type="EC" id="2.7.13.3"/>
    </reaction>
</comment>
<sequence length="357" mass="39859">MDEDKVVRDSCLDIFSTKGLRVELAENSEAGIDKVRSLKPDLVIVDIGAPGGEGLQLLEKITGIDPKIVKVALTDSATVEYAVESMRRGAYDFLAKPVSPEKILLTVQRGQEAGRLAAEKEAIEREKRIQSEFFISIISHQLQTPLIAINKYLEVVLGNITGEISGETRELLERSYIRLSELIDSIKDWLVFAQFDPKKARSDFKPIDIVKVLNERVEFLMPFIKERNIEIKLDCPNDHPPVYGSVRVIGEVFANLISNAVKYNRDSGKITITVGYGEENCFISFEDSGIGIPEKDMPSIFDRFYRVKSEETKDIEGTGLGLSITKKFVEAHGGTIEVKSKYGEGSTFTVYLPIFKG</sequence>
<feature type="domain" description="Histidine kinase" evidence="13">
    <location>
        <begin position="137"/>
        <end position="356"/>
    </location>
</feature>
<dbReference type="PANTHER" id="PTHR43547">
    <property type="entry name" value="TWO-COMPONENT HISTIDINE KINASE"/>
    <property type="match status" value="1"/>
</dbReference>
<dbReference type="Pfam" id="PF00072">
    <property type="entry name" value="Response_reg"/>
    <property type="match status" value="1"/>
</dbReference>
<keyword evidence="4" id="KW-1003">Cell membrane</keyword>
<comment type="subcellular location">
    <subcellularLocation>
        <location evidence="2">Cell membrane</location>
    </subcellularLocation>
</comment>
<accession>A0A9D8KES1</accession>
<dbReference type="InterPro" id="IPR001789">
    <property type="entry name" value="Sig_transdc_resp-reg_receiver"/>
</dbReference>
<dbReference type="AlphaFoldDB" id="A0A9D8KES1"/>
<evidence type="ECO:0000256" key="9">
    <source>
        <dbReference type="ARBA" id="ARBA00022840"/>
    </source>
</evidence>
<evidence type="ECO:0000256" key="11">
    <source>
        <dbReference type="ARBA" id="ARBA00023136"/>
    </source>
</evidence>
<dbReference type="GO" id="GO:0005886">
    <property type="term" value="C:plasma membrane"/>
    <property type="evidence" value="ECO:0007669"/>
    <property type="project" value="UniProtKB-SubCell"/>
</dbReference>
<keyword evidence="5 12" id="KW-0597">Phosphoprotein</keyword>
<gene>
    <name evidence="15" type="ORF">JW984_06505</name>
</gene>
<keyword evidence="11" id="KW-0472">Membrane</keyword>
<evidence type="ECO:0000313" key="15">
    <source>
        <dbReference type="EMBL" id="MBN1572833.1"/>
    </source>
</evidence>
<dbReference type="PANTHER" id="PTHR43547:SF2">
    <property type="entry name" value="HYBRID SIGNAL TRANSDUCTION HISTIDINE KINASE C"/>
    <property type="match status" value="1"/>
</dbReference>
<feature type="modified residue" description="4-aspartylphosphate" evidence="12">
    <location>
        <position position="46"/>
    </location>
</feature>
<name>A0A9D8KES1_9DELT</name>
<keyword evidence="9" id="KW-0067">ATP-binding</keyword>
<evidence type="ECO:0000256" key="8">
    <source>
        <dbReference type="ARBA" id="ARBA00022777"/>
    </source>
</evidence>
<evidence type="ECO:0000256" key="2">
    <source>
        <dbReference type="ARBA" id="ARBA00004236"/>
    </source>
</evidence>
<evidence type="ECO:0000313" key="16">
    <source>
        <dbReference type="Proteomes" id="UP000809273"/>
    </source>
</evidence>
<dbReference type="GO" id="GO:0005524">
    <property type="term" value="F:ATP binding"/>
    <property type="evidence" value="ECO:0007669"/>
    <property type="project" value="UniProtKB-KW"/>
</dbReference>
<dbReference type="SUPFAM" id="SSF47384">
    <property type="entry name" value="Homodimeric domain of signal transducing histidine kinase"/>
    <property type="match status" value="1"/>
</dbReference>
<evidence type="ECO:0000256" key="10">
    <source>
        <dbReference type="ARBA" id="ARBA00023012"/>
    </source>
</evidence>
<keyword evidence="7" id="KW-0547">Nucleotide-binding</keyword>